<reference evidence="2 3" key="1">
    <citation type="submission" date="2018-12" db="EMBL/GenBank/DDBJ databases">
        <authorList>
            <consortium name="Pathogen Informatics"/>
        </authorList>
    </citation>
    <scope>NUCLEOTIDE SEQUENCE [LARGE SCALE GENOMIC DNA]</scope>
    <source>
        <strain evidence="2 3">NCTC10918</strain>
    </source>
</reference>
<organism evidence="2 3">
    <name type="scientific">Rothia dentocariosa</name>
    <dbReference type="NCBI Taxonomy" id="2047"/>
    <lineage>
        <taxon>Bacteria</taxon>
        <taxon>Bacillati</taxon>
        <taxon>Actinomycetota</taxon>
        <taxon>Actinomycetes</taxon>
        <taxon>Micrococcales</taxon>
        <taxon>Micrococcaceae</taxon>
        <taxon>Rothia</taxon>
    </lineage>
</organism>
<name>A0A3S4Z1D4_9MICC</name>
<dbReference type="Pfam" id="PF13310">
    <property type="entry name" value="Virulence_RhuM"/>
    <property type="match status" value="1"/>
</dbReference>
<sequence>MNEFNNSIIIYQPHADQPAIDVRLEGETVWLSQRQMSVLFDTSSDNVGLHLKNIYAERELLEEATTEDFSVVRQEGNRQVRRSVRHYNLDAIISVGYRVKSATATQFRIWATKRLREYLVQGYSINQQRLEQLGQIVEVMARVDNHLVAGTGEVLSAYIPSLQTLRDYDEGTLSASESTGNAPVWQLTHADAQAIIARARSEFSQDRLFGLENGDKLKSVVATIYQSFAGQDLYKTTEQKAANLLYLMVKDHPLVDGNKRSAAALFIEFLAQNNLLFSADGTPPLVSNNALAAMTLMVAMSNPKEKDLMVALVERLISPVAH</sequence>
<dbReference type="InterPro" id="IPR011204">
    <property type="entry name" value="Virulence_RhuM-like"/>
</dbReference>
<evidence type="ECO:0000313" key="2">
    <source>
        <dbReference type="EMBL" id="VEJ30221.1"/>
    </source>
</evidence>
<feature type="domain" description="Fido" evidence="1">
    <location>
        <begin position="180"/>
        <end position="315"/>
    </location>
</feature>
<dbReference type="InterPro" id="IPR053737">
    <property type="entry name" value="Type_II_TA_Toxin"/>
</dbReference>
<protein>
    <submittedName>
        <fullName evidence="2">Virulence protein</fullName>
    </submittedName>
</protein>
<dbReference type="PANTHER" id="PTHR35810">
    <property type="entry name" value="CYTOPLASMIC PROTEIN-RELATED"/>
    <property type="match status" value="1"/>
</dbReference>
<accession>A0A3S4Z1D4</accession>
<dbReference type="PROSITE" id="PS51459">
    <property type="entry name" value="FIDO"/>
    <property type="match status" value="1"/>
</dbReference>
<dbReference type="AlphaFoldDB" id="A0A3S4Z1D4"/>
<dbReference type="InterPro" id="IPR003812">
    <property type="entry name" value="Fido"/>
</dbReference>
<dbReference type="Gene3D" id="1.20.120.1870">
    <property type="entry name" value="Fic/DOC protein, Fido domain"/>
    <property type="match status" value="1"/>
</dbReference>
<gene>
    <name evidence="2" type="ORF">NCTC10918_01498</name>
</gene>
<dbReference type="PANTHER" id="PTHR35810:SF1">
    <property type="entry name" value="CYTOPLASMIC PROTEIN"/>
    <property type="match status" value="1"/>
</dbReference>
<dbReference type="Proteomes" id="UP000270988">
    <property type="component" value="Chromosome"/>
</dbReference>
<evidence type="ECO:0000259" key="1">
    <source>
        <dbReference type="PROSITE" id="PS51459"/>
    </source>
</evidence>
<dbReference type="InterPro" id="IPR036597">
    <property type="entry name" value="Fido-like_dom_sf"/>
</dbReference>
<evidence type="ECO:0000313" key="3">
    <source>
        <dbReference type="Proteomes" id="UP000270988"/>
    </source>
</evidence>
<proteinExistence type="predicted"/>
<dbReference type="Pfam" id="PF02661">
    <property type="entry name" value="Fic"/>
    <property type="match status" value="1"/>
</dbReference>
<dbReference type="EMBL" id="LR134521">
    <property type="protein sequence ID" value="VEJ30221.1"/>
    <property type="molecule type" value="Genomic_DNA"/>
</dbReference>
<dbReference type="SUPFAM" id="SSF140931">
    <property type="entry name" value="Fic-like"/>
    <property type="match status" value="1"/>
</dbReference>